<gene>
    <name evidence="1" type="ORF">HMH06_08630</name>
</gene>
<evidence type="ECO:0000313" key="1">
    <source>
        <dbReference type="EMBL" id="NOJ75892.1"/>
    </source>
</evidence>
<proteinExistence type="predicted"/>
<evidence type="ECO:0000313" key="2">
    <source>
        <dbReference type="Proteomes" id="UP000580344"/>
    </source>
</evidence>
<comment type="caution">
    <text evidence="1">The sequence shown here is derived from an EMBL/GenBank/DDBJ whole genome shotgun (WGS) entry which is preliminary data.</text>
</comment>
<dbReference type="EMBL" id="JABFOQ010000018">
    <property type="protein sequence ID" value="NOJ75892.1"/>
    <property type="molecule type" value="Genomic_DNA"/>
</dbReference>
<evidence type="ECO:0008006" key="3">
    <source>
        <dbReference type="Google" id="ProtNLM"/>
    </source>
</evidence>
<organism evidence="1 2">
    <name type="scientific">Empedobacter stercoris</name>
    <dbReference type="NCBI Taxonomy" id="1628248"/>
    <lineage>
        <taxon>Bacteria</taxon>
        <taxon>Pseudomonadati</taxon>
        <taxon>Bacteroidota</taxon>
        <taxon>Flavobacteriia</taxon>
        <taxon>Flavobacteriales</taxon>
        <taxon>Weeksellaceae</taxon>
        <taxon>Empedobacter</taxon>
    </lineage>
</organism>
<reference evidence="1 2" key="1">
    <citation type="submission" date="2020-05" db="EMBL/GenBank/DDBJ databases">
        <title>Tigecycline resistant gene in Empedobacter stercoris.</title>
        <authorList>
            <person name="Chen Y."/>
            <person name="Cheng Y."/>
            <person name="Zhou K."/>
        </authorList>
    </citation>
    <scope>NUCLEOTIDE SEQUENCE [LARGE SCALE GENOMIC DNA]</scope>
    <source>
        <strain evidence="1 2">ES202</strain>
    </source>
</reference>
<name>A0ABX1WMG8_9FLAO</name>
<protein>
    <recommendedName>
        <fullName evidence="3">Haem-binding uptake Tiki superfamily ChaN domain-containing protein</fullName>
    </recommendedName>
</protein>
<sequence>MYKYFIIIIYLIISSCAVNHQEELLKNRYINKKVVLNKINYNEKSLYFLPIRHIGTKVYYQQVTTKIDSLQSLGYHFLFEGNSLHKSDKIVSDENVESYLKFRKITGIDILLPYSKIPPYSDYCIKYNLIDQPSYAEFGMNENDSKSADLSIKQLVDSYEKSYPKITLDSCDYNTNLNETYSCTKVDETSRKIFMKDFILKKRNEHLVSQIKNNKNKQLIIIYGENHFDEVKDILEKN</sequence>
<dbReference type="PROSITE" id="PS51257">
    <property type="entry name" value="PROKAR_LIPOPROTEIN"/>
    <property type="match status" value="1"/>
</dbReference>
<dbReference type="Proteomes" id="UP000580344">
    <property type="component" value="Unassembled WGS sequence"/>
</dbReference>
<keyword evidence="2" id="KW-1185">Reference proteome</keyword>
<dbReference type="RefSeq" id="WP_171623188.1">
    <property type="nucleotide sequence ID" value="NZ_JABFOQ010000018.1"/>
</dbReference>
<accession>A0ABX1WMG8</accession>